<evidence type="ECO:0000256" key="8">
    <source>
        <dbReference type="ARBA" id="ARBA00023204"/>
    </source>
</evidence>
<comment type="subcellular location">
    <subcellularLocation>
        <location evidence="2">Cytoplasm</location>
    </subcellularLocation>
    <subcellularLocation>
        <location evidence="1">Nucleus</location>
    </subcellularLocation>
</comment>
<feature type="region of interest" description="Disordered" evidence="12">
    <location>
        <begin position="509"/>
        <end position="602"/>
    </location>
</feature>
<protein>
    <recommendedName>
        <fullName evidence="4">PCNA-interacting partner</fullName>
    </recommendedName>
    <alternativeName>
        <fullName evidence="10">PARP-1 binding protein</fullName>
    </alternativeName>
    <alternativeName>
        <fullName evidence="11">PARP1-binding protein</fullName>
    </alternativeName>
</protein>
<evidence type="ECO:0000256" key="9">
    <source>
        <dbReference type="ARBA" id="ARBA00023242"/>
    </source>
</evidence>
<gene>
    <name evidence="13" type="ORF">MAR_038567</name>
</gene>
<evidence type="ECO:0000313" key="13">
    <source>
        <dbReference type="EMBL" id="WAR24898.1"/>
    </source>
</evidence>
<keyword evidence="7" id="KW-0238">DNA-binding</keyword>
<evidence type="ECO:0000256" key="5">
    <source>
        <dbReference type="ARBA" id="ARBA00022490"/>
    </source>
</evidence>
<evidence type="ECO:0000256" key="2">
    <source>
        <dbReference type="ARBA" id="ARBA00004496"/>
    </source>
</evidence>
<comment type="similarity">
    <text evidence="3">Belongs to the PARI family.</text>
</comment>
<reference evidence="13" key="1">
    <citation type="submission" date="2022-11" db="EMBL/GenBank/DDBJ databases">
        <title>Centuries of genome instability and evolution in soft-shell clam transmissible cancer (bioRxiv).</title>
        <authorList>
            <person name="Hart S.F.M."/>
            <person name="Yonemitsu M.A."/>
            <person name="Giersch R.M."/>
            <person name="Beal B.F."/>
            <person name="Arriagada G."/>
            <person name="Davis B.W."/>
            <person name="Ostrander E.A."/>
            <person name="Goff S.P."/>
            <person name="Metzger M.J."/>
        </authorList>
    </citation>
    <scope>NUCLEOTIDE SEQUENCE</scope>
    <source>
        <strain evidence="13">MELC-2E11</strain>
        <tissue evidence="13">Siphon/mantle</tissue>
    </source>
</reference>
<keyword evidence="9" id="KW-0539">Nucleus</keyword>
<evidence type="ECO:0000313" key="14">
    <source>
        <dbReference type="Proteomes" id="UP001164746"/>
    </source>
</evidence>
<evidence type="ECO:0000256" key="6">
    <source>
        <dbReference type="ARBA" id="ARBA00022763"/>
    </source>
</evidence>
<evidence type="ECO:0000256" key="7">
    <source>
        <dbReference type="ARBA" id="ARBA00023125"/>
    </source>
</evidence>
<keyword evidence="5" id="KW-0963">Cytoplasm</keyword>
<dbReference type="PANTHER" id="PTHR32121:SF0">
    <property type="entry name" value="PCNA-INTERACTING PARTNER"/>
    <property type="match status" value="1"/>
</dbReference>
<sequence length="615" mass="68906">MPENPTEVASSEDGSSTAYFVQCCDIDVIKNSLHTVLKHIREDQNSSDNTIVLSSRRRLTSLLTVCGYPQFFVSLCREFNLLKNDRVTLLSPMDQLIAIQLCLAEKNKQETGDFDVESSIVIQASKDINNSKLLSNYDITSCSQESGICELYRKFMEECNCIDMCDAFKLVKEACEKDESMRKQLLKKTPVILDAPKSEIDRHMLKYLCEGRQVRAVEVEVPLDCEDNITVTIDDGCLDTLLVEKEVMSTVKKAPSITDAYVRIIYLSYLELLVNSRSELAMSRVFNVPERELTHAAFTDLKHQARQKNMTMYQTATSYIMRIRLGGKGYAPDSSNPLAPHVKGVGEFVSLMHRMETVLEEEPDIRSACKRTVNIVKREMVKCRDSKIRQSSVESVAELLHEQIAAIIDTLDTQIVDTPGKPAASGGSLTSRRARKALRRLLDKLATVDDDMSSLDHLTDIYSSQRTPLRFPSVLSQFSKTVVHAGSRLSSGEAQKALEAMLEKDVGTDTSLSDVTNARNQSKHTKKSSDDDNKDNGNKKPGGKKTKPIEEDGKALEAKGNQSKNLKKRALPIDAQSTETSQPEKKKKQDQSKSCRRKLLPQVKGQQQLTSFFRV</sequence>
<evidence type="ECO:0000256" key="1">
    <source>
        <dbReference type="ARBA" id="ARBA00004123"/>
    </source>
</evidence>
<proteinExistence type="inferred from homology"/>
<evidence type="ECO:0000256" key="3">
    <source>
        <dbReference type="ARBA" id="ARBA00009135"/>
    </source>
</evidence>
<name>A0ABY7FRP6_MYAAR</name>
<evidence type="ECO:0000256" key="10">
    <source>
        <dbReference type="ARBA" id="ARBA00031632"/>
    </source>
</evidence>
<dbReference type="Proteomes" id="UP001164746">
    <property type="component" value="Chromosome 13"/>
</dbReference>
<dbReference type="InterPro" id="IPR038932">
    <property type="entry name" value="PARPBP"/>
</dbReference>
<feature type="compositionally biased region" description="Basic and acidic residues" evidence="12">
    <location>
        <begin position="547"/>
        <end position="557"/>
    </location>
</feature>
<dbReference type="PANTHER" id="PTHR32121">
    <property type="entry name" value="PCNA-INTERACTING PARTNER"/>
    <property type="match status" value="1"/>
</dbReference>
<keyword evidence="6" id="KW-0227">DNA damage</keyword>
<feature type="compositionally biased region" description="Basic and acidic residues" evidence="12">
    <location>
        <begin position="582"/>
        <end position="593"/>
    </location>
</feature>
<organism evidence="13 14">
    <name type="scientific">Mya arenaria</name>
    <name type="common">Soft-shell clam</name>
    <dbReference type="NCBI Taxonomy" id="6604"/>
    <lineage>
        <taxon>Eukaryota</taxon>
        <taxon>Metazoa</taxon>
        <taxon>Spiralia</taxon>
        <taxon>Lophotrochozoa</taxon>
        <taxon>Mollusca</taxon>
        <taxon>Bivalvia</taxon>
        <taxon>Autobranchia</taxon>
        <taxon>Heteroconchia</taxon>
        <taxon>Euheterodonta</taxon>
        <taxon>Imparidentia</taxon>
        <taxon>Neoheterodontei</taxon>
        <taxon>Myida</taxon>
        <taxon>Myoidea</taxon>
        <taxon>Myidae</taxon>
        <taxon>Mya</taxon>
    </lineage>
</organism>
<accession>A0ABY7FRP6</accession>
<evidence type="ECO:0000256" key="4">
    <source>
        <dbReference type="ARBA" id="ARBA00014320"/>
    </source>
</evidence>
<dbReference type="EMBL" id="CP111024">
    <property type="protein sequence ID" value="WAR24898.1"/>
    <property type="molecule type" value="Genomic_DNA"/>
</dbReference>
<keyword evidence="14" id="KW-1185">Reference proteome</keyword>
<evidence type="ECO:0000256" key="12">
    <source>
        <dbReference type="SAM" id="MobiDB-lite"/>
    </source>
</evidence>
<feature type="compositionally biased region" description="Basic and acidic residues" evidence="12">
    <location>
        <begin position="527"/>
        <end position="538"/>
    </location>
</feature>
<feature type="compositionally biased region" description="Polar residues" evidence="12">
    <location>
        <begin position="509"/>
        <end position="520"/>
    </location>
</feature>
<evidence type="ECO:0000256" key="11">
    <source>
        <dbReference type="ARBA" id="ARBA00032731"/>
    </source>
</evidence>
<dbReference type="Gene3D" id="1.10.486.10">
    <property type="entry name" value="PCRA, domain 4"/>
    <property type="match status" value="1"/>
</dbReference>
<keyword evidence="8" id="KW-0234">DNA repair</keyword>